<dbReference type="GO" id="GO:0016614">
    <property type="term" value="F:oxidoreductase activity, acting on CH-OH group of donors"/>
    <property type="evidence" value="ECO:0007669"/>
    <property type="project" value="InterPro"/>
</dbReference>
<dbReference type="InterPro" id="IPR032837">
    <property type="entry name" value="G1PDH"/>
</dbReference>
<keyword evidence="8" id="KW-0594">Phospholipid biosynthesis</keyword>
<keyword evidence="5" id="KW-0560">Oxidoreductase</keyword>
<keyword evidence="11" id="KW-1185">Reference proteome</keyword>
<sequence>MQEQLAKWNEMALRAGTALEPLAIDRIEVAAGALKTAADYIAGATAGESCVLLVADETTWEAAGETLLTHLAARGVRAERRLVPPDHQGDVVADERSLVHAMLGVRREQTRLLVAVGSGTIHDIVRFVAYHMQLPFVSVPTAPSVDGFNSKGAPILVNGEKITIPASAPIALFADLDVLVQAPAALVAAGFGDMLGKYTSLFDWRFSHAIAGEPYDELAARITRDALEACVAGRSRIAARDAEGIAVLMRALIASGVAMLLFGQSHPASGAEHHLSHYWEMDYLRHGRKQLLHGAKVGVASVEISAIYHEIVARAQFMDEPERAAGGPELARIEASWPDIKAWVKDIPEPHRLQELLREVGGPSEPSELGIGQELLARSLRQAHHVRSRYTLLRAFNTLVEPHEPL</sequence>
<keyword evidence="7" id="KW-0443">Lipid metabolism</keyword>
<dbReference type="GO" id="GO:0008654">
    <property type="term" value="P:phospholipid biosynthetic process"/>
    <property type="evidence" value="ECO:0007669"/>
    <property type="project" value="UniProtKB-KW"/>
</dbReference>
<evidence type="ECO:0000256" key="3">
    <source>
        <dbReference type="ARBA" id="ARBA00022723"/>
    </source>
</evidence>
<dbReference type="EMBL" id="JACXIZ010000036">
    <property type="protein sequence ID" value="MBD2847342.1"/>
    <property type="molecule type" value="Genomic_DNA"/>
</dbReference>
<dbReference type="CDD" id="cd08175">
    <property type="entry name" value="G1PDH"/>
    <property type="match status" value="1"/>
</dbReference>
<evidence type="ECO:0000313" key="11">
    <source>
        <dbReference type="Proteomes" id="UP000621560"/>
    </source>
</evidence>
<keyword evidence="3" id="KW-0479">Metal-binding</keyword>
<evidence type="ECO:0000256" key="7">
    <source>
        <dbReference type="ARBA" id="ARBA00023098"/>
    </source>
</evidence>
<evidence type="ECO:0000256" key="2">
    <source>
        <dbReference type="ARBA" id="ARBA00022516"/>
    </source>
</evidence>
<evidence type="ECO:0000256" key="9">
    <source>
        <dbReference type="ARBA" id="ARBA00023264"/>
    </source>
</evidence>
<proteinExistence type="predicted"/>
<dbReference type="Gene3D" id="1.20.1090.10">
    <property type="entry name" value="Dehydroquinate synthase-like - alpha domain"/>
    <property type="match status" value="1"/>
</dbReference>
<dbReference type="Proteomes" id="UP000621560">
    <property type="component" value="Unassembled WGS sequence"/>
</dbReference>
<keyword evidence="2" id="KW-0444">Lipid biosynthesis</keyword>
<dbReference type="InterPro" id="IPR016205">
    <property type="entry name" value="Glycerol_DH"/>
</dbReference>
<reference evidence="10" key="1">
    <citation type="submission" date="2020-09" db="EMBL/GenBank/DDBJ databases">
        <title>A novel bacterium of genus Paenibacillus, isolated from South China Sea.</title>
        <authorList>
            <person name="Huang H."/>
            <person name="Mo K."/>
            <person name="Hu Y."/>
        </authorList>
    </citation>
    <scope>NUCLEOTIDE SEQUENCE</scope>
    <source>
        <strain evidence="10">IB182496</strain>
    </source>
</reference>
<keyword evidence="1" id="KW-0963">Cytoplasm</keyword>
<evidence type="ECO:0000256" key="6">
    <source>
        <dbReference type="ARBA" id="ARBA00023027"/>
    </source>
</evidence>
<keyword evidence="6" id="KW-0520">NAD</keyword>
<dbReference type="AlphaFoldDB" id="A0A927BVZ8"/>
<dbReference type="GO" id="GO:0046872">
    <property type="term" value="F:metal ion binding"/>
    <property type="evidence" value="ECO:0007669"/>
    <property type="project" value="UniProtKB-KW"/>
</dbReference>
<evidence type="ECO:0000256" key="8">
    <source>
        <dbReference type="ARBA" id="ARBA00023209"/>
    </source>
</evidence>
<evidence type="ECO:0000256" key="5">
    <source>
        <dbReference type="ARBA" id="ARBA00023002"/>
    </source>
</evidence>
<dbReference type="PANTHER" id="PTHR43616:SF5">
    <property type="entry name" value="GLYCEROL DEHYDROGENASE 1"/>
    <property type="match status" value="1"/>
</dbReference>
<keyword evidence="4" id="KW-0521">NADP</keyword>
<dbReference type="PANTHER" id="PTHR43616">
    <property type="entry name" value="GLYCEROL DEHYDROGENASE"/>
    <property type="match status" value="1"/>
</dbReference>
<dbReference type="Pfam" id="PF13685">
    <property type="entry name" value="Fe-ADH_2"/>
    <property type="match status" value="1"/>
</dbReference>
<protein>
    <submittedName>
        <fullName evidence="10">Sn-glycerol-1-phosphate dehydrogenase</fullName>
    </submittedName>
</protein>
<dbReference type="SUPFAM" id="SSF56796">
    <property type="entry name" value="Dehydroquinate synthase-like"/>
    <property type="match status" value="1"/>
</dbReference>
<evidence type="ECO:0000256" key="1">
    <source>
        <dbReference type="ARBA" id="ARBA00022490"/>
    </source>
</evidence>
<gene>
    <name evidence="10" type="ORF">IDH44_19245</name>
</gene>
<comment type="caution">
    <text evidence="10">The sequence shown here is derived from an EMBL/GenBank/DDBJ whole genome shotgun (WGS) entry which is preliminary data.</text>
</comment>
<evidence type="ECO:0000313" key="10">
    <source>
        <dbReference type="EMBL" id="MBD2847342.1"/>
    </source>
</evidence>
<dbReference type="Gene3D" id="3.40.50.1970">
    <property type="match status" value="1"/>
</dbReference>
<organism evidence="10 11">
    <name type="scientific">Paenibacillus sabuli</name>
    <dbReference type="NCBI Taxonomy" id="2772509"/>
    <lineage>
        <taxon>Bacteria</taxon>
        <taxon>Bacillati</taxon>
        <taxon>Bacillota</taxon>
        <taxon>Bacilli</taxon>
        <taxon>Bacillales</taxon>
        <taxon>Paenibacillaceae</taxon>
        <taxon>Paenibacillus</taxon>
    </lineage>
</organism>
<keyword evidence="9" id="KW-1208">Phospholipid metabolism</keyword>
<name>A0A927BVZ8_9BACL</name>
<evidence type="ECO:0000256" key="4">
    <source>
        <dbReference type="ARBA" id="ARBA00022857"/>
    </source>
</evidence>
<accession>A0A927BVZ8</accession>